<protein>
    <recommendedName>
        <fullName evidence="1">DUF6603 domain-containing protein</fullName>
    </recommendedName>
</protein>
<accession>A0ABN3T120</accession>
<keyword evidence="3" id="KW-1185">Reference proteome</keyword>
<evidence type="ECO:0000313" key="3">
    <source>
        <dbReference type="Proteomes" id="UP001500994"/>
    </source>
</evidence>
<evidence type="ECO:0000259" key="1">
    <source>
        <dbReference type="Pfam" id="PF20248"/>
    </source>
</evidence>
<feature type="domain" description="DUF6603" evidence="1">
    <location>
        <begin position="282"/>
        <end position="703"/>
    </location>
</feature>
<dbReference type="Pfam" id="PF20248">
    <property type="entry name" value="DUF6603"/>
    <property type="match status" value="1"/>
</dbReference>
<dbReference type="EMBL" id="BAAARK010000045">
    <property type="protein sequence ID" value="GAA2688604.1"/>
    <property type="molecule type" value="Genomic_DNA"/>
</dbReference>
<comment type="caution">
    <text evidence="2">The sequence shown here is derived from an EMBL/GenBank/DDBJ whole genome shotgun (WGS) entry which is preliminary data.</text>
</comment>
<dbReference type="InterPro" id="IPR046538">
    <property type="entry name" value="DUF6603"/>
</dbReference>
<proteinExistence type="predicted"/>
<name>A0ABN3T120_9ACTN</name>
<reference evidence="2 3" key="1">
    <citation type="journal article" date="2019" name="Int. J. Syst. Evol. Microbiol.">
        <title>The Global Catalogue of Microorganisms (GCM) 10K type strain sequencing project: providing services to taxonomists for standard genome sequencing and annotation.</title>
        <authorList>
            <consortium name="The Broad Institute Genomics Platform"/>
            <consortium name="The Broad Institute Genome Sequencing Center for Infectious Disease"/>
            <person name="Wu L."/>
            <person name="Ma J."/>
        </authorList>
    </citation>
    <scope>NUCLEOTIDE SEQUENCE [LARGE SCALE GENOMIC DNA]</scope>
    <source>
        <strain evidence="2 3">JCM 16374</strain>
    </source>
</reference>
<gene>
    <name evidence="2" type="ORF">GCM10009864_73070</name>
</gene>
<sequence>MALDVAQLRARLERGAATGEWILAWSELGMWSTPLARWCPTGLIIRQVDGAEPGRLGADGVVAFDGFTEPRPVRVEFTERDATVTSMTLVLEGLEESEPAQWAAELVGVECAQLPAGAVVNDVRMHADAERLFLDGFGPEVRLAAVSSPDSAVCGVEFTGQAGSTWHVLASPTDLGAEQLAEVRQAEGPLSSLPARLSAGTWLVLPNGSLIPVRRNRDSQTVRVGTRRDGLGRALPAKPATPRPVPVRRRTAVAVAGAEGFTVLAPVSEGRRTSGWGVGVPDSGEGVTVSYRVPPLSVSGTFAQLPASPPYRTVLGGVLLVDTGTITGSAVGAYVVPGESGMQPSVFGFGVLGADKGIGPPPFQVRGIALGLGWNSRLRLPEEVEGLADFPFLAALDDPGAIGGADGDPVEVLRTLTAGEDAWVQPAQDEAWLAAGLAFSCFDTVFGRALAAVQTGPDLAFALLGIGSAELPRGGKKKYAKAEIALEAVLKPKSGEMRLSAALTPASFVIDPNCQLRGGASLCIWYGPSEQAGDFVFSLGGYHPNYVPPAHYPVPARLGFDWDLAGSVTVSGDAYFAVTPSAVMLGGGLDVQFHSGALRAWLTAGVDALIQWKPFAFDMGLKVRVGVQARVKIVFVTVSITIEVGVSLRIFGPPTGGEATVHLWFISFTIRFGARRDSGDDLLDWDGFKDMLPPPDNLVRIHPGPGLISDGAVGGGSDEAWLVSSAGFTFTIDSAVPITELYLDDATTPAERGERVGVRPMGETDRTSTQRVTLLLEGTPVLLAEWDGTYQRTAVPKSLWGTGSPNQLPPPGEQLVHEQLTGVQLVSPAAENGATTGYISAEHLAFDPMEPGVVPLDADAEPTGPVPGRLPGGEAIGRIADTVDAPAQQAARGALADALGAAGVDLGTLDSELPGYARVSQISFTAAPLLVPAG</sequence>
<dbReference type="Proteomes" id="UP001500994">
    <property type="component" value="Unassembled WGS sequence"/>
</dbReference>
<evidence type="ECO:0000313" key="2">
    <source>
        <dbReference type="EMBL" id="GAA2688604.1"/>
    </source>
</evidence>
<organism evidence="2 3">
    <name type="scientific">Streptomyces lunalinharesii</name>
    <dbReference type="NCBI Taxonomy" id="333384"/>
    <lineage>
        <taxon>Bacteria</taxon>
        <taxon>Bacillati</taxon>
        <taxon>Actinomycetota</taxon>
        <taxon>Actinomycetes</taxon>
        <taxon>Kitasatosporales</taxon>
        <taxon>Streptomycetaceae</taxon>
        <taxon>Streptomyces</taxon>
    </lineage>
</organism>